<proteinExistence type="predicted"/>
<dbReference type="EMBL" id="NJBO01000002">
    <property type="protein sequence ID" value="TKJ43903.1"/>
    <property type="molecule type" value="Genomic_DNA"/>
</dbReference>
<dbReference type="Gene3D" id="1.10.3210.10">
    <property type="entry name" value="Hypothetical protein af1432"/>
    <property type="match status" value="1"/>
</dbReference>
<name>A0A532V9L5_UNCT6</name>
<dbReference type="InterPro" id="IPR003607">
    <property type="entry name" value="HD/PDEase_dom"/>
</dbReference>
<gene>
    <name evidence="2" type="ORF">CEE36_01955</name>
</gene>
<organism evidence="2 3">
    <name type="scientific">candidate division TA06 bacterium B3_TA06</name>
    <dbReference type="NCBI Taxonomy" id="2012487"/>
    <lineage>
        <taxon>Bacteria</taxon>
        <taxon>Bacteria division TA06</taxon>
    </lineage>
</organism>
<dbReference type="Pfam" id="PF01966">
    <property type="entry name" value="HD"/>
    <property type="match status" value="1"/>
</dbReference>
<evidence type="ECO:0000313" key="2">
    <source>
        <dbReference type="EMBL" id="TKJ43903.1"/>
    </source>
</evidence>
<accession>A0A532V9L5</accession>
<evidence type="ECO:0000313" key="3">
    <source>
        <dbReference type="Proteomes" id="UP000317778"/>
    </source>
</evidence>
<sequence>MDAITRDEARKLIRQAGLSDSLIRHSEGVARRAESVCQLLEATGHTVYTEKVVLASLIHDIGLSRPHGLDHGAASAEVLEELGLTELARITRVHVFTQTTEISLEAKILIYANLTTGPEGESIDPEKKLKFLHHLAYNWKDKNERRLALRALGVKRRIVSEIEELIRRAITVS</sequence>
<evidence type="ECO:0000259" key="1">
    <source>
        <dbReference type="Pfam" id="PF01966"/>
    </source>
</evidence>
<dbReference type="CDD" id="cd00077">
    <property type="entry name" value="HDc"/>
    <property type="match status" value="1"/>
</dbReference>
<feature type="domain" description="HD" evidence="1">
    <location>
        <begin position="23"/>
        <end position="111"/>
    </location>
</feature>
<reference evidence="2 3" key="1">
    <citation type="submission" date="2017-06" db="EMBL/GenBank/DDBJ databases">
        <title>Novel microbial phyla capable of carbon fixation and sulfur reduction in deep-sea sediments.</title>
        <authorList>
            <person name="Huang J."/>
            <person name="Baker B."/>
            <person name="Wang Y."/>
        </authorList>
    </citation>
    <scope>NUCLEOTIDE SEQUENCE [LARGE SCALE GENOMIC DNA]</scope>
    <source>
        <strain evidence="2">B3_TA06</strain>
    </source>
</reference>
<dbReference type="SUPFAM" id="SSF109604">
    <property type="entry name" value="HD-domain/PDEase-like"/>
    <property type="match status" value="1"/>
</dbReference>
<comment type="caution">
    <text evidence="2">The sequence shown here is derived from an EMBL/GenBank/DDBJ whole genome shotgun (WGS) entry which is preliminary data.</text>
</comment>
<dbReference type="AlphaFoldDB" id="A0A532V9L5"/>
<dbReference type="Proteomes" id="UP000317778">
    <property type="component" value="Unassembled WGS sequence"/>
</dbReference>
<dbReference type="InterPro" id="IPR006674">
    <property type="entry name" value="HD_domain"/>
</dbReference>
<protein>
    <recommendedName>
        <fullName evidence="1">HD domain-containing protein</fullName>
    </recommendedName>
</protein>